<dbReference type="EMBL" id="MEKH01000004">
    <property type="protein sequence ID" value="ODO08979.1"/>
    <property type="molecule type" value="Genomic_DNA"/>
</dbReference>
<gene>
    <name evidence="2" type="ORF">I350_02571</name>
</gene>
<accession>A0A1E3K7C2</accession>
<dbReference type="OrthoDB" id="2567960at2759"/>
<feature type="domain" description="SET" evidence="1">
    <location>
        <begin position="437"/>
        <end position="644"/>
    </location>
</feature>
<dbReference type="Gene3D" id="2.170.270.10">
    <property type="entry name" value="SET domain"/>
    <property type="match status" value="1"/>
</dbReference>
<dbReference type="Proteomes" id="UP000095149">
    <property type="component" value="Unassembled WGS sequence"/>
</dbReference>
<reference evidence="2 3" key="1">
    <citation type="submission" date="2016-06" db="EMBL/GenBank/DDBJ databases">
        <title>Evolution of pathogenesis and genome organization in the Tremellales.</title>
        <authorList>
            <person name="Cuomo C."/>
            <person name="Litvintseva A."/>
            <person name="Heitman J."/>
            <person name="Chen Y."/>
            <person name="Sun S."/>
            <person name="Springer D."/>
            <person name="Dromer F."/>
            <person name="Young S."/>
            <person name="Zeng Q."/>
            <person name="Chapman S."/>
            <person name="Gujja S."/>
            <person name="Saif S."/>
            <person name="Birren B."/>
        </authorList>
    </citation>
    <scope>NUCLEOTIDE SEQUENCE [LARGE SCALE GENOMIC DNA]</scope>
    <source>
        <strain evidence="2 3">CBS 6273</strain>
    </source>
</reference>
<dbReference type="InterPro" id="IPR046341">
    <property type="entry name" value="SET_dom_sf"/>
</dbReference>
<dbReference type="PANTHER" id="PTHR47643:SF2">
    <property type="entry name" value="TPR DOMAIN PROTEIN (AFU_ORTHOLOGUE AFUA_5G12710)"/>
    <property type="match status" value="1"/>
</dbReference>
<dbReference type="AlphaFoldDB" id="A0A1E3K7C2"/>
<dbReference type="InterPro" id="IPR053209">
    <property type="entry name" value="Gramillin-biosynth_MTr"/>
</dbReference>
<comment type="caution">
    <text evidence="2">The sequence shown here is derived from an EMBL/GenBank/DDBJ whole genome shotgun (WGS) entry which is preliminary data.</text>
</comment>
<dbReference type="Pfam" id="PF00856">
    <property type="entry name" value="SET"/>
    <property type="match status" value="1"/>
</dbReference>
<protein>
    <recommendedName>
        <fullName evidence="1">SET domain-containing protein</fullName>
    </recommendedName>
</protein>
<dbReference type="SMART" id="SM00317">
    <property type="entry name" value="SET"/>
    <property type="match status" value="1"/>
</dbReference>
<name>A0A1E3K7C2_9TREE</name>
<evidence type="ECO:0000259" key="1">
    <source>
        <dbReference type="PROSITE" id="PS50280"/>
    </source>
</evidence>
<dbReference type="PROSITE" id="PS50280">
    <property type="entry name" value="SET"/>
    <property type="match status" value="1"/>
</dbReference>
<evidence type="ECO:0000313" key="2">
    <source>
        <dbReference type="EMBL" id="ODO08979.1"/>
    </source>
</evidence>
<dbReference type="InterPro" id="IPR011990">
    <property type="entry name" value="TPR-like_helical_dom_sf"/>
</dbReference>
<dbReference type="SUPFAM" id="SSF82199">
    <property type="entry name" value="SET domain"/>
    <property type="match status" value="1"/>
</dbReference>
<dbReference type="SUPFAM" id="SSF48452">
    <property type="entry name" value="TPR-like"/>
    <property type="match status" value="1"/>
</dbReference>
<dbReference type="InterPro" id="IPR001214">
    <property type="entry name" value="SET_dom"/>
</dbReference>
<dbReference type="CDD" id="cd20071">
    <property type="entry name" value="SET_SMYD"/>
    <property type="match status" value="1"/>
</dbReference>
<dbReference type="PANTHER" id="PTHR47643">
    <property type="entry name" value="TPR DOMAIN PROTEIN (AFU_ORTHOLOGUE AFUA_5G12710)"/>
    <property type="match status" value="1"/>
</dbReference>
<proteinExistence type="predicted"/>
<evidence type="ECO:0000313" key="3">
    <source>
        <dbReference type="Proteomes" id="UP000095149"/>
    </source>
</evidence>
<organism evidence="2 3">
    <name type="scientific">Cryptococcus amylolentus CBS 6273</name>
    <dbReference type="NCBI Taxonomy" id="1296118"/>
    <lineage>
        <taxon>Eukaryota</taxon>
        <taxon>Fungi</taxon>
        <taxon>Dikarya</taxon>
        <taxon>Basidiomycota</taxon>
        <taxon>Agaricomycotina</taxon>
        <taxon>Tremellomycetes</taxon>
        <taxon>Tremellales</taxon>
        <taxon>Cryptococcaceae</taxon>
        <taxon>Cryptococcus</taxon>
    </lineage>
</organism>
<sequence>MQPPAPFRFLNTGKTITIPWTHHNDFCESLSYAAARIDHHTTIGDDCKNMMIPHFKLVYDQHVLENMHANTLLRDLNPDLFMDRQQALHWDSAFPQDSFHFYVDSKTTKVYSTICHGMKCIQRPLEDLQPIGGGDLAMNRTHEGGLIRALARLRPDLNLTDRMIIGKVITPVKSGLCLSFYIEDPSGATFPVLINYPTPIPHFSLSLAQTLANLYPLGSILAIKSPRIGFNANGGYAIKVNMPQEIEELRPNDTLLREVKWKVGLKEESPKGWMTYRRQGSEAMGKQNPLVALRFYSLGLSDPDVKNTPFKTFTLLLERAEVYDTLHLHGYAYRDAHRARESIENNDIPLTPGQNDRLCLRLAKAALGLRLYKTALQAFEQASPRSFLSLELKKVREKVQMRMDEKQSGAYDWLAIFRESLEAGSLAELDIPDYTSPACKVDQIPGSGRGVLATRDIIPGELIMVSKAIAPSRTQLDAPNVYINCYDAESKSHVPHTTYMWVYRLLHRIYDDPSLVTVLEGFSSSGKVPSPEQLPQFEDEDARLKLIFATVPSDLSLNTFRQISKTNAFGGWSVPARGAGFDKGVNDEAALKISKEVGVCLPGMPALINHSCWPNMTGCWYGDMMILRASKHISAGDQLFMSYNRDEPSYTRRQPTLVNWDFECTCYLCQADTRLQEDPDTRAELKKKNVSLLFSNPSEAGSQWTVAPRAKHLRDAERLEGLVMEMGNTYAPGRPQRTKGELARIYSRLGKSYFLAAEPVKTEAAILNFLTCAGVSLTTREQERRIGRKLYESHYLEDEVILGMIMLAVVKGAKDMLQANKWAQAALWIHNVRYGGGVALFNERYNDHLLSHFPVKFDLGE</sequence>